<feature type="compositionally biased region" description="Basic and acidic residues" evidence="5">
    <location>
        <begin position="1"/>
        <end position="44"/>
    </location>
</feature>
<feature type="region of interest" description="Disordered" evidence="5">
    <location>
        <begin position="1"/>
        <end position="56"/>
    </location>
</feature>
<feature type="domain" description="Terpene synthase metal-binding" evidence="6">
    <location>
        <begin position="105"/>
        <end position="173"/>
    </location>
</feature>
<dbReference type="GO" id="GO:0010333">
    <property type="term" value="F:terpene synthase activity"/>
    <property type="evidence" value="ECO:0007669"/>
    <property type="project" value="InterPro"/>
</dbReference>
<accession>A0A833VWI5</accession>
<keyword evidence="3" id="KW-0460">Magnesium</keyword>
<comment type="caution">
    <text evidence="7">The sequence shown here is derived from an EMBL/GenBank/DDBJ whole genome shotgun (WGS) entry which is preliminary data.</text>
</comment>
<evidence type="ECO:0000259" key="6">
    <source>
        <dbReference type="Pfam" id="PF03936"/>
    </source>
</evidence>
<dbReference type="InterPro" id="IPR008949">
    <property type="entry name" value="Isoprenoid_synthase_dom_sf"/>
</dbReference>
<comment type="cofactor">
    <cofactor evidence="1">
        <name>Mg(2+)</name>
        <dbReference type="ChEBI" id="CHEBI:18420"/>
    </cofactor>
</comment>
<dbReference type="Proteomes" id="UP000623129">
    <property type="component" value="Unassembled WGS sequence"/>
</dbReference>
<dbReference type="InterPro" id="IPR050148">
    <property type="entry name" value="Terpene_synthase-like"/>
</dbReference>
<name>A0A833VWI5_9POAL</name>
<organism evidence="7 8">
    <name type="scientific">Carex littledalei</name>
    <dbReference type="NCBI Taxonomy" id="544730"/>
    <lineage>
        <taxon>Eukaryota</taxon>
        <taxon>Viridiplantae</taxon>
        <taxon>Streptophyta</taxon>
        <taxon>Embryophyta</taxon>
        <taxon>Tracheophyta</taxon>
        <taxon>Spermatophyta</taxon>
        <taxon>Magnoliopsida</taxon>
        <taxon>Liliopsida</taxon>
        <taxon>Poales</taxon>
        <taxon>Cyperaceae</taxon>
        <taxon>Cyperoideae</taxon>
        <taxon>Cariceae</taxon>
        <taxon>Carex</taxon>
        <taxon>Carex subgen. Euthyceras</taxon>
    </lineage>
</organism>
<dbReference type="OrthoDB" id="2343925at2759"/>
<evidence type="ECO:0000313" key="7">
    <source>
        <dbReference type="EMBL" id="KAF3338368.1"/>
    </source>
</evidence>
<sequence>MNKGLDKRRSRQKQRDKGRDHLMPLKVDTTEFSKPSKESTRTWRDSPSTPGPLMPGLTSSMTLHVTLLARPSSANEDVLKLAIGDFNNCQSIYREELKDLNSWVKECKLDQLQFAHQKQTYCYLSFAATLFSPDVSEARISMSKNSVLVTIVDDLFDVGGSIEELESLVALFDKSRRGCNWWIRSSRNFLGLDCRHVWFVSGGMESAEKNSTWLSLLRSMMTESKWQRNKSIPTVEEYMANGTISFALGPIILPALYFLGPKITDEIIKHDEYDHLFRLVSTYGRLLNDIRSIERDGKLNSVSLRILHSGNSLSIEAAEKDVKKSIEDTRIELLQLVLKDGTAVPKPCKELFWKIYTILHSFYMNTDGFSSPTEMVSAVNAVIHDSLNV</sequence>
<protein>
    <submittedName>
        <fullName evidence="7">Ent-kaur-16-ene synthase</fullName>
    </submittedName>
</protein>
<keyword evidence="4" id="KW-0456">Lyase</keyword>
<evidence type="ECO:0000256" key="1">
    <source>
        <dbReference type="ARBA" id="ARBA00001946"/>
    </source>
</evidence>
<evidence type="ECO:0000313" key="8">
    <source>
        <dbReference type="Proteomes" id="UP000623129"/>
    </source>
</evidence>
<dbReference type="AlphaFoldDB" id="A0A833VWI5"/>
<evidence type="ECO:0000256" key="3">
    <source>
        <dbReference type="ARBA" id="ARBA00022842"/>
    </source>
</evidence>
<dbReference type="Pfam" id="PF03936">
    <property type="entry name" value="Terpene_synth_C"/>
    <property type="match status" value="1"/>
</dbReference>
<keyword evidence="2" id="KW-0479">Metal-binding</keyword>
<evidence type="ECO:0000256" key="4">
    <source>
        <dbReference type="ARBA" id="ARBA00023239"/>
    </source>
</evidence>
<evidence type="ECO:0000256" key="2">
    <source>
        <dbReference type="ARBA" id="ARBA00022723"/>
    </source>
</evidence>
<dbReference type="InterPro" id="IPR005630">
    <property type="entry name" value="Terpene_synthase_metal-bd"/>
</dbReference>
<keyword evidence="8" id="KW-1185">Reference proteome</keyword>
<dbReference type="SUPFAM" id="SSF48576">
    <property type="entry name" value="Terpenoid synthases"/>
    <property type="match status" value="1"/>
</dbReference>
<dbReference type="PANTHER" id="PTHR31739:SF3">
    <property type="entry name" value="ENT-KAUR-16-ENE SYNTHASE, CHLOROPLASTIC"/>
    <property type="match status" value="1"/>
</dbReference>
<dbReference type="Pfam" id="PF19086">
    <property type="entry name" value="Terpene_syn_C_2"/>
    <property type="match status" value="1"/>
</dbReference>
<reference evidence="7" key="1">
    <citation type="submission" date="2020-01" db="EMBL/GenBank/DDBJ databases">
        <title>Genome sequence of Kobresia littledalei, the first chromosome-level genome in the family Cyperaceae.</title>
        <authorList>
            <person name="Qu G."/>
        </authorList>
    </citation>
    <scope>NUCLEOTIDE SEQUENCE</scope>
    <source>
        <strain evidence="7">C.B.Clarke</strain>
        <tissue evidence="7">Leaf</tissue>
    </source>
</reference>
<gene>
    <name evidence="7" type="ORF">FCM35_KLT17205</name>
</gene>
<dbReference type="EMBL" id="SWLB01000005">
    <property type="protein sequence ID" value="KAF3338368.1"/>
    <property type="molecule type" value="Genomic_DNA"/>
</dbReference>
<proteinExistence type="predicted"/>
<dbReference type="Gene3D" id="1.10.600.10">
    <property type="entry name" value="Farnesyl Diphosphate Synthase"/>
    <property type="match status" value="2"/>
</dbReference>
<dbReference type="PANTHER" id="PTHR31739">
    <property type="entry name" value="ENT-COPALYL DIPHOSPHATE SYNTHASE, CHLOROPLASTIC"/>
    <property type="match status" value="1"/>
</dbReference>
<dbReference type="GO" id="GO:0000287">
    <property type="term" value="F:magnesium ion binding"/>
    <property type="evidence" value="ECO:0007669"/>
    <property type="project" value="InterPro"/>
</dbReference>
<dbReference type="GO" id="GO:0016102">
    <property type="term" value="P:diterpenoid biosynthetic process"/>
    <property type="evidence" value="ECO:0007669"/>
    <property type="project" value="TreeGrafter"/>
</dbReference>
<evidence type="ECO:0000256" key="5">
    <source>
        <dbReference type="SAM" id="MobiDB-lite"/>
    </source>
</evidence>